<name>A0AA96WW69_LEPBY</name>
<protein>
    <submittedName>
        <fullName evidence="1">Uncharacterized protein</fullName>
    </submittedName>
</protein>
<dbReference type="EMBL" id="CP130144">
    <property type="protein sequence ID" value="WNZ46203.1"/>
    <property type="molecule type" value="Genomic_DNA"/>
</dbReference>
<proteinExistence type="predicted"/>
<reference evidence="1" key="2">
    <citation type="submission" date="2023-07" db="EMBL/GenBank/DDBJ databases">
        <authorList>
            <person name="Bai X.-H."/>
            <person name="Wang H.-H."/>
            <person name="Wang J."/>
            <person name="Ma M.-Y."/>
            <person name="Hu H.-H."/>
            <person name="Song Z.-L."/>
            <person name="Ma H.-G."/>
            <person name="Fan Y."/>
            <person name="Du C.-Y."/>
            <person name="Xu J.-C."/>
        </authorList>
    </citation>
    <scope>NUCLEOTIDE SEQUENCE</scope>
    <source>
        <strain evidence="1">CZ1</strain>
    </source>
</reference>
<accession>A0AA96WW69</accession>
<gene>
    <name evidence="1" type="ORF">Q2T42_30910</name>
</gene>
<dbReference type="AlphaFoldDB" id="A0AA96WW69"/>
<reference evidence="1" key="1">
    <citation type="journal article" date="2023" name="Plants (Basel)">
        <title>Genomic Analysis of Leptolyngbya boryana CZ1 Reveals Efficient Carbon Fixation Modules.</title>
        <authorList>
            <person name="Bai X."/>
            <person name="Wang H."/>
            <person name="Cheng W."/>
            <person name="Wang J."/>
            <person name="Ma M."/>
            <person name="Hu H."/>
            <person name="Song Z."/>
            <person name="Ma H."/>
            <person name="Fan Y."/>
            <person name="Du C."/>
            <person name="Xu J."/>
        </authorList>
    </citation>
    <scope>NUCLEOTIDE SEQUENCE</scope>
    <source>
        <strain evidence="1">CZ1</strain>
    </source>
</reference>
<evidence type="ECO:0000313" key="1">
    <source>
        <dbReference type="EMBL" id="WNZ46203.1"/>
    </source>
</evidence>
<sequence length="41" mass="4554">MTAPPPVMPVCANSAPTLEKLIKPLSKKIPRERPVPAKLFW</sequence>
<organism evidence="1">
    <name type="scientific">Leptolyngbya boryana CZ1</name>
    <dbReference type="NCBI Taxonomy" id="3060204"/>
    <lineage>
        <taxon>Bacteria</taxon>
        <taxon>Bacillati</taxon>
        <taxon>Cyanobacteriota</taxon>
        <taxon>Cyanophyceae</taxon>
        <taxon>Leptolyngbyales</taxon>
        <taxon>Leptolyngbyaceae</taxon>
        <taxon>Leptolyngbya group</taxon>
        <taxon>Leptolyngbya</taxon>
    </lineage>
</organism>